<evidence type="ECO:0000256" key="1">
    <source>
        <dbReference type="SAM" id="Phobius"/>
    </source>
</evidence>
<sequence>MKKECSKRDVFYIAGYDPRGYRHYYSIFKKNLSLQNQILSYDYEISRSQIGVDGYPFWQIKTPKTEIKYTFLNWNEIVKENWSDSIKDTLLDCFVFFRFYVITGFFIKFGKESFYQLITGFYPFFYVLFSVILTLFFAFGGLFYFWEKFHFLLGVALGVLILFYLPQLMFRVGKKLAIFWIARICAFSSKWESYRQTLLKDKIDSFSEKILKQLQEHQNDEEYEAILIAHSVGTMLSVCVLAEVFRKCEKAKLDYSKLKILTLGECIPLVSFHKEARIFKKDLEFIAQRKIIWYDFTSIIDGACFPQVDFLKTSGINAKFTPKYLSARFHTLYKPREYKSIKRDKYKAHFLYLFATQIKGQYDFFDFVIGNLMLENKIQ</sequence>
<feature type="transmembrane region" description="Helical" evidence="1">
    <location>
        <begin position="89"/>
        <end position="109"/>
    </location>
</feature>
<dbReference type="AlphaFoldDB" id="A0A2N3PHD2"/>
<reference evidence="2 3" key="1">
    <citation type="submission" date="2016-07" db="EMBL/GenBank/DDBJ databases">
        <title>Detection of Helicobacter winghamensis from caecal content of red fox (Vulpes vulpes).</title>
        <authorList>
            <person name="Zanoni R.G."/>
            <person name="Florio D."/>
            <person name="Caffara M."/>
            <person name="Renzi M."/>
            <person name="Parisi A."/>
            <person name="Pasquali F."/>
            <person name="Manfreda G."/>
        </authorList>
    </citation>
    <scope>NUCLEOTIDE SEQUENCE [LARGE SCALE GENOMIC DNA]</scope>
    <source>
        <strain evidence="2 3">295_13</strain>
    </source>
</reference>
<feature type="transmembrane region" description="Helical" evidence="1">
    <location>
        <begin position="121"/>
        <end position="144"/>
    </location>
</feature>
<dbReference type="EMBL" id="MBPK01000046">
    <property type="protein sequence ID" value="PKT79781.1"/>
    <property type="molecule type" value="Genomic_DNA"/>
</dbReference>
<protein>
    <submittedName>
        <fullName evidence="2">DUF829 domain-containing protein</fullName>
    </submittedName>
</protein>
<keyword evidence="1" id="KW-1133">Transmembrane helix</keyword>
<organism evidence="2 3">
    <name type="scientific">Helicobacter winghamensis</name>
    <dbReference type="NCBI Taxonomy" id="157268"/>
    <lineage>
        <taxon>Bacteria</taxon>
        <taxon>Pseudomonadati</taxon>
        <taxon>Campylobacterota</taxon>
        <taxon>Epsilonproteobacteria</taxon>
        <taxon>Campylobacterales</taxon>
        <taxon>Helicobacteraceae</taxon>
        <taxon>Helicobacter</taxon>
    </lineage>
</organism>
<keyword evidence="1" id="KW-0472">Membrane</keyword>
<name>A0A2N3PHD2_9HELI</name>
<comment type="caution">
    <text evidence="2">The sequence shown here is derived from an EMBL/GenBank/DDBJ whole genome shotgun (WGS) entry which is preliminary data.</text>
</comment>
<accession>A0A2N3PHD2</accession>
<dbReference type="GeneID" id="78825647"/>
<dbReference type="STRING" id="556267.HWAG_01339"/>
<evidence type="ECO:0000313" key="3">
    <source>
        <dbReference type="Proteomes" id="UP000233350"/>
    </source>
</evidence>
<dbReference type="OrthoDB" id="5597362at2"/>
<dbReference type="RefSeq" id="WP_101313253.1">
    <property type="nucleotide sequence ID" value="NZ_CP063087.1"/>
</dbReference>
<proteinExistence type="predicted"/>
<keyword evidence="3" id="KW-1185">Reference proteome</keyword>
<dbReference type="Proteomes" id="UP000233350">
    <property type="component" value="Unassembled WGS sequence"/>
</dbReference>
<evidence type="ECO:0000313" key="2">
    <source>
        <dbReference type="EMBL" id="PKT79781.1"/>
    </source>
</evidence>
<gene>
    <name evidence="2" type="ORF">BCM31_05520</name>
</gene>
<keyword evidence="1" id="KW-0812">Transmembrane</keyword>
<feature type="transmembrane region" description="Helical" evidence="1">
    <location>
        <begin position="151"/>
        <end position="170"/>
    </location>
</feature>